<comment type="caution">
    <text evidence="7">The sequence shown here is derived from an EMBL/GenBank/DDBJ whole genome shotgun (WGS) entry which is preliminary data.</text>
</comment>
<dbReference type="PROSITE" id="PS00135">
    <property type="entry name" value="TRYPSIN_SER"/>
    <property type="match status" value="1"/>
</dbReference>
<evidence type="ECO:0000256" key="5">
    <source>
        <dbReference type="SAM" id="SignalP"/>
    </source>
</evidence>
<dbReference type="PANTHER" id="PTHR24276">
    <property type="entry name" value="POLYSERASE-RELATED"/>
    <property type="match status" value="1"/>
</dbReference>
<evidence type="ECO:0000313" key="8">
    <source>
        <dbReference type="Proteomes" id="UP001596337"/>
    </source>
</evidence>
<dbReference type="PANTHER" id="PTHR24276:SF98">
    <property type="entry name" value="FI18310P1-RELATED"/>
    <property type="match status" value="1"/>
</dbReference>
<keyword evidence="3 7" id="KW-0645">Protease</keyword>
<dbReference type="Pfam" id="PF00089">
    <property type="entry name" value="Trypsin"/>
    <property type="match status" value="1"/>
</dbReference>
<evidence type="ECO:0000256" key="4">
    <source>
        <dbReference type="SAM" id="MobiDB-lite"/>
    </source>
</evidence>
<evidence type="ECO:0000259" key="6">
    <source>
        <dbReference type="PROSITE" id="PS50240"/>
    </source>
</evidence>
<feature type="signal peptide" evidence="5">
    <location>
        <begin position="1"/>
        <end position="31"/>
    </location>
</feature>
<dbReference type="Gene3D" id="2.40.10.10">
    <property type="entry name" value="Trypsin-like serine proteases"/>
    <property type="match status" value="1"/>
</dbReference>
<dbReference type="Proteomes" id="UP001596337">
    <property type="component" value="Unassembled WGS sequence"/>
</dbReference>
<feature type="chain" id="PRO_5046793018" evidence="5">
    <location>
        <begin position="32"/>
        <end position="291"/>
    </location>
</feature>
<name>A0ABW2C3U2_9PSEU</name>
<feature type="domain" description="Peptidase S1" evidence="6">
    <location>
        <begin position="41"/>
        <end position="264"/>
    </location>
</feature>
<dbReference type="EMBL" id="JBHSXX010000001">
    <property type="protein sequence ID" value="MFC6869803.1"/>
    <property type="molecule type" value="Genomic_DNA"/>
</dbReference>
<dbReference type="SMART" id="SM00020">
    <property type="entry name" value="Tryp_SPc"/>
    <property type="match status" value="1"/>
</dbReference>
<dbReference type="PRINTS" id="PR00722">
    <property type="entry name" value="CHYMOTRYPSIN"/>
</dbReference>
<dbReference type="PROSITE" id="PS00134">
    <property type="entry name" value="TRYPSIN_HIS"/>
    <property type="match status" value="1"/>
</dbReference>
<keyword evidence="8" id="KW-1185">Reference proteome</keyword>
<keyword evidence="2" id="KW-1015">Disulfide bond</keyword>
<comment type="similarity">
    <text evidence="1">Belongs to the peptidase S1 family.</text>
</comment>
<gene>
    <name evidence="7" type="ORF">ACFQGD_21920</name>
</gene>
<dbReference type="InterPro" id="IPR001314">
    <property type="entry name" value="Peptidase_S1A"/>
</dbReference>
<dbReference type="InterPro" id="IPR043504">
    <property type="entry name" value="Peptidase_S1_PA_chymotrypsin"/>
</dbReference>
<reference evidence="8" key="1">
    <citation type="journal article" date="2019" name="Int. J. Syst. Evol. Microbiol.">
        <title>The Global Catalogue of Microorganisms (GCM) 10K type strain sequencing project: providing services to taxonomists for standard genome sequencing and annotation.</title>
        <authorList>
            <consortium name="The Broad Institute Genomics Platform"/>
            <consortium name="The Broad Institute Genome Sequencing Center for Infectious Disease"/>
            <person name="Wu L."/>
            <person name="Ma J."/>
        </authorList>
    </citation>
    <scope>NUCLEOTIDE SEQUENCE [LARGE SCALE GENOMIC DNA]</scope>
    <source>
        <strain evidence="8">KCTC 32255</strain>
    </source>
</reference>
<dbReference type="SUPFAM" id="SSF50494">
    <property type="entry name" value="Trypsin-like serine proteases"/>
    <property type="match status" value="1"/>
</dbReference>
<dbReference type="GO" id="GO:0008233">
    <property type="term" value="F:peptidase activity"/>
    <property type="evidence" value="ECO:0007669"/>
    <property type="project" value="UniProtKB-KW"/>
</dbReference>
<feature type="compositionally biased region" description="Acidic residues" evidence="4">
    <location>
        <begin position="264"/>
        <end position="274"/>
    </location>
</feature>
<keyword evidence="3" id="KW-0378">Hydrolase</keyword>
<evidence type="ECO:0000313" key="7">
    <source>
        <dbReference type="EMBL" id="MFC6869803.1"/>
    </source>
</evidence>
<accession>A0ABW2C3U2</accession>
<dbReference type="InterPro" id="IPR033116">
    <property type="entry name" value="TRYPSIN_SER"/>
</dbReference>
<evidence type="ECO:0000256" key="2">
    <source>
        <dbReference type="ARBA" id="ARBA00023157"/>
    </source>
</evidence>
<dbReference type="InterPro" id="IPR009003">
    <property type="entry name" value="Peptidase_S1_PA"/>
</dbReference>
<feature type="region of interest" description="Disordered" evidence="4">
    <location>
        <begin position="260"/>
        <end position="291"/>
    </location>
</feature>
<dbReference type="InterPro" id="IPR050430">
    <property type="entry name" value="Peptidase_S1"/>
</dbReference>
<protein>
    <submittedName>
        <fullName evidence="7">Serine protease</fullName>
    </submittedName>
</protein>
<dbReference type="InterPro" id="IPR018114">
    <property type="entry name" value="TRYPSIN_HIS"/>
</dbReference>
<proteinExistence type="inferred from homology"/>
<evidence type="ECO:0000256" key="1">
    <source>
        <dbReference type="ARBA" id="ARBA00007664"/>
    </source>
</evidence>
<sequence length="291" mass="30575">MSNRARLARWAGLTIAIVTAGLLGLVSVTSAAPNSASQPTIVGGSEVESGNREYVVYLADEDGMPYCGGTLVAPDKVVTAAHCVSAADPEDLTVVAGRNDIRSDDGSEASVERTWVPKDYASVTEGSDIAVLLLAKKLPYRTIQPATENDDQLYRVGRQATVLGWGKTAERGESSDRLRAAKVPLRADADCEDAYGVYVADEMVCAGYREGGKDACQGDSGGPLITGGRLIGIVSWGEGCARPGKYGVYTEVRRYAKQIATTPADEEAPDDEGDSREPESGGITLPILGGD</sequence>
<keyword evidence="3" id="KW-0720">Serine protease</keyword>
<dbReference type="GO" id="GO:0006508">
    <property type="term" value="P:proteolysis"/>
    <property type="evidence" value="ECO:0007669"/>
    <property type="project" value="UniProtKB-KW"/>
</dbReference>
<dbReference type="InterPro" id="IPR001254">
    <property type="entry name" value="Trypsin_dom"/>
</dbReference>
<dbReference type="RefSeq" id="WP_345401033.1">
    <property type="nucleotide sequence ID" value="NZ_BAABLA010000103.1"/>
</dbReference>
<evidence type="ECO:0000256" key="3">
    <source>
        <dbReference type="RuleBase" id="RU363034"/>
    </source>
</evidence>
<dbReference type="CDD" id="cd00190">
    <property type="entry name" value="Tryp_SPc"/>
    <property type="match status" value="1"/>
</dbReference>
<dbReference type="PROSITE" id="PS50240">
    <property type="entry name" value="TRYPSIN_DOM"/>
    <property type="match status" value="1"/>
</dbReference>
<keyword evidence="5" id="KW-0732">Signal</keyword>
<organism evidence="7 8">
    <name type="scientific">Haloechinothrix salitolerans</name>
    <dbReference type="NCBI Taxonomy" id="926830"/>
    <lineage>
        <taxon>Bacteria</taxon>
        <taxon>Bacillati</taxon>
        <taxon>Actinomycetota</taxon>
        <taxon>Actinomycetes</taxon>
        <taxon>Pseudonocardiales</taxon>
        <taxon>Pseudonocardiaceae</taxon>
        <taxon>Haloechinothrix</taxon>
    </lineage>
</organism>